<organism evidence="2 3">
    <name type="scientific">Blastomyces parvus</name>
    <dbReference type="NCBI Taxonomy" id="2060905"/>
    <lineage>
        <taxon>Eukaryota</taxon>
        <taxon>Fungi</taxon>
        <taxon>Dikarya</taxon>
        <taxon>Ascomycota</taxon>
        <taxon>Pezizomycotina</taxon>
        <taxon>Eurotiomycetes</taxon>
        <taxon>Eurotiomycetidae</taxon>
        <taxon>Onygenales</taxon>
        <taxon>Ajellomycetaceae</taxon>
        <taxon>Blastomyces</taxon>
    </lineage>
</organism>
<keyword evidence="3" id="KW-1185">Reference proteome</keyword>
<reference evidence="2 3" key="1">
    <citation type="submission" date="2017-10" db="EMBL/GenBank/DDBJ databases">
        <title>Comparative genomics in systemic dimorphic fungi from Ajellomycetaceae.</title>
        <authorList>
            <person name="Munoz J.F."/>
            <person name="Mcewen J.G."/>
            <person name="Clay O.K."/>
            <person name="Cuomo C.A."/>
        </authorList>
    </citation>
    <scope>NUCLEOTIDE SEQUENCE [LARGE SCALE GENOMIC DNA]</scope>
    <source>
        <strain evidence="2 3">UAMH130</strain>
    </source>
</reference>
<evidence type="ECO:0000313" key="2">
    <source>
        <dbReference type="EMBL" id="PGG99591.1"/>
    </source>
</evidence>
<dbReference type="AlphaFoldDB" id="A0A2B7WSY0"/>
<evidence type="ECO:0000256" key="1">
    <source>
        <dbReference type="SAM" id="MobiDB-lite"/>
    </source>
</evidence>
<dbReference type="EMBL" id="PDNC01000099">
    <property type="protein sequence ID" value="PGG99591.1"/>
    <property type="molecule type" value="Genomic_DNA"/>
</dbReference>
<dbReference type="Proteomes" id="UP000224080">
    <property type="component" value="Unassembled WGS sequence"/>
</dbReference>
<feature type="compositionally biased region" description="Basic and acidic residues" evidence="1">
    <location>
        <begin position="15"/>
        <end position="34"/>
    </location>
</feature>
<comment type="caution">
    <text evidence="2">The sequence shown here is derived from an EMBL/GenBank/DDBJ whole genome shotgun (WGS) entry which is preliminary data.</text>
</comment>
<protein>
    <submittedName>
        <fullName evidence="2">Uncharacterized protein</fullName>
    </submittedName>
</protein>
<accession>A0A2B7WSY0</accession>
<evidence type="ECO:0000313" key="3">
    <source>
        <dbReference type="Proteomes" id="UP000224080"/>
    </source>
</evidence>
<feature type="region of interest" description="Disordered" evidence="1">
    <location>
        <begin position="1"/>
        <end position="47"/>
    </location>
</feature>
<proteinExistence type="predicted"/>
<sequence length="76" mass="8090">MRGMSGLALGTMSRLDGEHQAGVEAGRDHLKGAWDSRNPSQPSSQPSALLVYRSLSRESTLNLAGVELFPGFSTDS</sequence>
<gene>
    <name evidence="2" type="ORF">GX51_06240</name>
</gene>
<name>A0A2B7WSY0_9EURO</name>